<organism evidence="2">
    <name type="scientific">Melampsora larici-populina (strain 98AG31 / pathotype 3-4-7)</name>
    <name type="common">Poplar leaf rust fungus</name>
    <dbReference type="NCBI Taxonomy" id="747676"/>
    <lineage>
        <taxon>Eukaryota</taxon>
        <taxon>Fungi</taxon>
        <taxon>Dikarya</taxon>
        <taxon>Basidiomycota</taxon>
        <taxon>Pucciniomycotina</taxon>
        <taxon>Pucciniomycetes</taxon>
        <taxon>Pucciniales</taxon>
        <taxon>Melampsoraceae</taxon>
        <taxon>Melampsora</taxon>
    </lineage>
</organism>
<dbReference type="GeneID" id="18930865"/>
<dbReference type="KEGG" id="mlr:MELLADRAFT_67639"/>
<reference evidence="2" key="1">
    <citation type="journal article" date="2011" name="Proc. Natl. Acad. Sci. U.S.A.">
        <title>Obligate biotrophy features unraveled by the genomic analysis of rust fungi.</title>
        <authorList>
            <person name="Duplessis S."/>
            <person name="Cuomo C.A."/>
            <person name="Lin Y.-C."/>
            <person name="Aerts A."/>
            <person name="Tisserant E."/>
            <person name="Veneault-Fourrey C."/>
            <person name="Joly D.L."/>
            <person name="Hacquard S."/>
            <person name="Amselem J."/>
            <person name="Cantarel B.L."/>
            <person name="Chiu R."/>
            <person name="Coutinho P.M."/>
            <person name="Feau N."/>
            <person name="Field M."/>
            <person name="Frey P."/>
            <person name="Gelhaye E."/>
            <person name="Goldberg J."/>
            <person name="Grabherr M.G."/>
            <person name="Kodira C.D."/>
            <person name="Kohler A."/>
            <person name="Kuees U."/>
            <person name="Lindquist E.A."/>
            <person name="Lucas S.M."/>
            <person name="Mago R."/>
            <person name="Mauceli E."/>
            <person name="Morin E."/>
            <person name="Murat C."/>
            <person name="Pangilinan J.L."/>
            <person name="Park R."/>
            <person name="Pearson M."/>
            <person name="Quesneville H."/>
            <person name="Rouhier N."/>
            <person name="Sakthikumar S."/>
            <person name="Salamov A.A."/>
            <person name="Schmutz J."/>
            <person name="Selles B."/>
            <person name="Shapiro H."/>
            <person name="Tanguay P."/>
            <person name="Tuskan G.A."/>
            <person name="Henrissat B."/>
            <person name="Van de Peer Y."/>
            <person name="Rouze P."/>
            <person name="Ellis J.G."/>
            <person name="Dodds P.N."/>
            <person name="Schein J.E."/>
            <person name="Zhong S."/>
            <person name="Hamelin R.C."/>
            <person name="Grigoriev I.V."/>
            <person name="Szabo L.J."/>
            <person name="Martin F."/>
        </authorList>
    </citation>
    <scope>NUCLEOTIDE SEQUENCE [LARGE SCALE GENOMIC DNA]</scope>
    <source>
        <strain evidence="2">98AG31 / pathotype 3-4-7</strain>
    </source>
</reference>
<evidence type="ECO:0000313" key="2">
    <source>
        <dbReference type="Proteomes" id="UP000001072"/>
    </source>
</evidence>
<name>F4S3W3_MELLP</name>
<dbReference type="HOGENOM" id="CLU_1928087_0_0_1"/>
<dbReference type="AlphaFoldDB" id="F4S3W3"/>
<evidence type="ECO:0000313" key="1">
    <source>
        <dbReference type="EMBL" id="EGG00603.1"/>
    </source>
</evidence>
<gene>
    <name evidence="1" type="ORF">MELLADRAFT_67639</name>
</gene>
<dbReference type="Proteomes" id="UP000001072">
    <property type="component" value="Unassembled WGS sequence"/>
</dbReference>
<dbReference type="InParanoid" id="F4S3W3"/>
<dbReference type="EMBL" id="GL883145">
    <property type="protein sequence ID" value="EGG00603.1"/>
    <property type="molecule type" value="Genomic_DNA"/>
</dbReference>
<proteinExistence type="predicted"/>
<keyword evidence="2" id="KW-1185">Reference proteome</keyword>
<sequence length="131" mass="14174">MAILSVPITPPSPNLHVMGTPLFGTKSTQHSHSYTQSAFNVQALNHNPTLPKRNLCTSRCNPIPVSNMSTFPIVVTPMTSPQSLPVEVVDLIVNQVILQIPVIPSNAVNSAEIPSHHHAYIVQLLQSRSLG</sequence>
<protein>
    <submittedName>
        <fullName evidence="1">Uncharacterized protein</fullName>
    </submittedName>
</protein>
<dbReference type="VEuPathDB" id="FungiDB:MELLADRAFT_67639"/>
<dbReference type="RefSeq" id="XP_007416057.1">
    <property type="nucleotide sequence ID" value="XM_007415995.1"/>
</dbReference>
<accession>F4S3W3</accession>